<evidence type="ECO:0000256" key="1">
    <source>
        <dbReference type="SAM" id="Phobius"/>
    </source>
</evidence>
<organism evidence="2 3">
    <name type="scientific">Trametes coccinea (strain BRFM310)</name>
    <name type="common">Pycnoporus coccineus</name>
    <dbReference type="NCBI Taxonomy" id="1353009"/>
    <lineage>
        <taxon>Eukaryota</taxon>
        <taxon>Fungi</taxon>
        <taxon>Dikarya</taxon>
        <taxon>Basidiomycota</taxon>
        <taxon>Agaricomycotina</taxon>
        <taxon>Agaricomycetes</taxon>
        <taxon>Polyporales</taxon>
        <taxon>Polyporaceae</taxon>
        <taxon>Trametes</taxon>
    </lineage>
</organism>
<dbReference type="AlphaFoldDB" id="A0A1Y2IEF9"/>
<protein>
    <submittedName>
        <fullName evidence="2">Uncharacterized protein</fullName>
    </submittedName>
</protein>
<proteinExistence type="predicted"/>
<reference evidence="2 3" key="1">
    <citation type="journal article" date="2015" name="Biotechnol. Biofuels">
        <title>Enhanced degradation of softwood versus hardwood by the white-rot fungus Pycnoporus coccineus.</title>
        <authorList>
            <person name="Couturier M."/>
            <person name="Navarro D."/>
            <person name="Chevret D."/>
            <person name="Henrissat B."/>
            <person name="Piumi F."/>
            <person name="Ruiz-Duenas F.J."/>
            <person name="Martinez A.T."/>
            <person name="Grigoriev I.V."/>
            <person name="Riley R."/>
            <person name="Lipzen A."/>
            <person name="Berrin J.G."/>
            <person name="Master E.R."/>
            <person name="Rosso M.N."/>
        </authorList>
    </citation>
    <scope>NUCLEOTIDE SEQUENCE [LARGE SCALE GENOMIC DNA]</scope>
    <source>
        <strain evidence="2 3">BRFM310</strain>
    </source>
</reference>
<keyword evidence="3" id="KW-1185">Reference proteome</keyword>
<keyword evidence="1" id="KW-0472">Membrane</keyword>
<feature type="transmembrane region" description="Helical" evidence="1">
    <location>
        <begin position="32"/>
        <end position="50"/>
    </location>
</feature>
<keyword evidence="1" id="KW-0812">Transmembrane</keyword>
<evidence type="ECO:0000313" key="2">
    <source>
        <dbReference type="EMBL" id="OSC99498.1"/>
    </source>
</evidence>
<sequence>MCGSSGKLLCLHAQDVDVPVRTACRRIVRSRAVWLAGLAGLVWLTGTGTAR</sequence>
<dbReference type="EMBL" id="KZ084127">
    <property type="protein sequence ID" value="OSC99498.1"/>
    <property type="molecule type" value="Genomic_DNA"/>
</dbReference>
<dbReference type="Proteomes" id="UP000193067">
    <property type="component" value="Unassembled WGS sequence"/>
</dbReference>
<name>A0A1Y2IEF9_TRAC3</name>
<accession>A0A1Y2IEF9</accession>
<gene>
    <name evidence="2" type="ORF">PYCCODRAFT_1438280</name>
</gene>
<keyword evidence="1" id="KW-1133">Transmembrane helix</keyword>
<evidence type="ECO:0000313" key="3">
    <source>
        <dbReference type="Proteomes" id="UP000193067"/>
    </source>
</evidence>